<dbReference type="InterPro" id="IPR002523">
    <property type="entry name" value="MgTranspt_CorA/ZnTranspt_ZntB"/>
</dbReference>
<dbReference type="SUPFAM" id="SSF143865">
    <property type="entry name" value="CorA soluble domain-like"/>
    <property type="match status" value="1"/>
</dbReference>
<evidence type="ECO:0000256" key="11">
    <source>
        <dbReference type="SAM" id="Phobius"/>
    </source>
</evidence>
<dbReference type="Gene3D" id="3.30.460.20">
    <property type="entry name" value="CorA soluble domain-like"/>
    <property type="match status" value="1"/>
</dbReference>
<organism evidence="12 13">
    <name type="scientific">Providencia rustigianii</name>
    <dbReference type="NCBI Taxonomy" id="158850"/>
    <lineage>
        <taxon>Bacteria</taxon>
        <taxon>Pseudomonadati</taxon>
        <taxon>Pseudomonadota</taxon>
        <taxon>Gammaproteobacteria</taxon>
        <taxon>Enterobacterales</taxon>
        <taxon>Morganellaceae</taxon>
        <taxon>Providencia</taxon>
    </lineage>
</organism>
<accession>A0A379G2Z4</accession>
<dbReference type="CDD" id="cd12833">
    <property type="entry name" value="ZntB-like_1"/>
    <property type="match status" value="1"/>
</dbReference>
<dbReference type="RefSeq" id="WP_006813219.1">
    <property type="nucleotide sequence ID" value="NZ_AP018946.1"/>
</dbReference>
<keyword evidence="7" id="KW-0862">Zinc</keyword>
<evidence type="ECO:0000256" key="2">
    <source>
        <dbReference type="ARBA" id="ARBA00009765"/>
    </source>
</evidence>
<feature type="transmembrane region" description="Helical" evidence="11">
    <location>
        <begin position="267"/>
        <end position="289"/>
    </location>
</feature>
<reference evidence="12 13" key="1">
    <citation type="submission" date="2018-06" db="EMBL/GenBank/DDBJ databases">
        <authorList>
            <consortium name="Pathogen Informatics"/>
            <person name="Doyle S."/>
        </authorList>
    </citation>
    <scope>NUCLEOTIDE SEQUENCE [LARGE SCALE GENOMIC DNA]</scope>
    <source>
        <strain evidence="12 13">NCTC12026</strain>
    </source>
</reference>
<dbReference type="GO" id="GO:0015087">
    <property type="term" value="F:cobalt ion transmembrane transporter activity"/>
    <property type="evidence" value="ECO:0007669"/>
    <property type="project" value="TreeGrafter"/>
</dbReference>
<evidence type="ECO:0000256" key="1">
    <source>
        <dbReference type="ARBA" id="ARBA00004651"/>
    </source>
</evidence>
<dbReference type="Gene3D" id="1.20.58.340">
    <property type="entry name" value="Magnesium transport protein CorA, transmembrane region"/>
    <property type="match status" value="2"/>
</dbReference>
<dbReference type="InterPro" id="IPR045861">
    <property type="entry name" value="CorA_cytoplasmic_dom"/>
</dbReference>
<dbReference type="SUPFAM" id="SSF144083">
    <property type="entry name" value="Magnesium transport protein CorA, transmembrane region"/>
    <property type="match status" value="1"/>
</dbReference>
<keyword evidence="10 11" id="KW-0472">Membrane</keyword>
<evidence type="ECO:0000256" key="5">
    <source>
        <dbReference type="ARBA" id="ARBA00022519"/>
    </source>
</evidence>
<evidence type="ECO:0000256" key="9">
    <source>
        <dbReference type="ARBA" id="ARBA00023065"/>
    </source>
</evidence>
<evidence type="ECO:0000256" key="4">
    <source>
        <dbReference type="ARBA" id="ARBA00022475"/>
    </source>
</evidence>
<sequence length="327" mass="37463">MASIYGSQFQDSSPVHAFQLNGKGGFLPIDVNATATQQSPFWFHYDYKNKESFNWIQQSDLFSDQVKSALTGKSSRLRMVRVGDGVLLTLQTLNNTVGQRPEQLVAFRIFMNSRMIVSTRHRKVKSLDSVIEDLHDGVGAQSTGDWLADVTDAITDEISDFTDLLHERLIEMEDDILRGEIPERGELGLLRKQIIVIRRYMAPQRDMFSRLTAEKFLWLEDADRRRLQEIADRLGRCIEDLDGFIARTAIMSDEITNMMTEMMNRRIYTMSLMAMIFLPTTFLTGLFGVNLGGIPGGEFRFAFSAFCVLLACLIATVFWWLKRSRWL</sequence>
<evidence type="ECO:0000256" key="8">
    <source>
        <dbReference type="ARBA" id="ARBA00022989"/>
    </source>
</evidence>
<keyword evidence="6 11" id="KW-0812">Transmembrane</keyword>
<keyword evidence="5" id="KW-0997">Cell inner membrane</keyword>
<evidence type="ECO:0000256" key="10">
    <source>
        <dbReference type="ARBA" id="ARBA00023136"/>
    </source>
</evidence>
<dbReference type="PANTHER" id="PTHR46494">
    <property type="entry name" value="CORA FAMILY METAL ION TRANSPORTER (EUROFUNG)"/>
    <property type="match status" value="1"/>
</dbReference>
<evidence type="ECO:0000313" key="12">
    <source>
        <dbReference type="EMBL" id="SUC35390.1"/>
    </source>
</evidence>
<dbReference type="GO" id="GO:0050897">
    <property type="term" value="F:cobalt ion binding"/>
    <property type="evidence" value="ECO:0007669"/>
    <property type="project" value="TreeGrafter"/>
</dbReference>
<feature type="transmembrane region" description="Helical" evidence="11">
    <location>
        <begin position="301"/>
        <end position="321"/>
    </location>
</feature>
<dbReference type="GO" id="GO:0005886">
    <property type="term" value="C:plasma membrane"/>
    <property type="evidence" value="ECO:0007669"/>
    <property type="project" value="UniProtKB-SubCell"/>
</dbReference>
<keyword evidence="4" id="KW-1003">Cell membrane</keyword>
<proteinExistence type="inferred from homology"/>
<dbReference type="EMBL" id="UGUA01000002">
    <property type="protein sequence ID" value="SUC35390.1"/>
    <property type="molecule type" value="Genomic_DNA"/>
</dbReference>
<dbReference type="OrthoDB" id="9803484at2"/>
<dbReference type="NCBIfam" id="NF007092">
    <property type="entry name" value="PRK09546.1"/>
    <property type="match status" value="1"/>
</dbReference>
<dbReference type="Proteomes" id="UP000255129">
    <property type="component" value="Unassembled WGS sequence"/>
</dbReference>
<name>A0A379G2Z4_9GAMM</name>
<dbReference type="Pfam" id="PF01544">
    <property type="entry name" value="CorA"/>
    <property type="match status" value="1"/>
</dbReference>
<evidence type="ECO:0000256" key="7">
    <source>
        <dbReference type="ARBA" id="ARBA00022833"/>
    </source>
</evidence>
<gene>
    <name evidence="12" type="primary">zntB</name>
    <name evidence="12" type="ORF">NCTC12026_01784</name>
</gene>
<dbReference type="InterPro" id="IPR045863">
    <property type="entry name" value="CorA_TM1_TM2"/>
</dbReference>
<comment type="similarity">
    <text evidence="2">Belongs to the CorA metal ion transporter (MIT) (TC 1.A.35) family.</text>
</comment>
<dbReference type="GO" id="GO:0000287">
    <property type="term" value="F:magnesium ion binding"/>
    <property type="evidence" value="ECO:0007669"/>
    <property type="project" value="TreeGrafter"/>
</dbReference>
<keyword evidence="9" id="KW-0406">Ion transport</keyword>
<keyword evidence="8 11" id="KW-1133">Transmembrane helix</keyword>
<comment type="subcellular location">
    <subcellularLocation>
        <location evidence="1">Cell membrane</location>
        <topology evidence="1">Multi-pass membrane protein</topology>
    </subcellularLocation>
</comment>
<evidence type="ECO:0000256" key="6">
    <source>
        <dbReference type="ARBA" id="ARBA00022692"/>
    </source>
</evidence>
<evidence type="ECO:0000256" key="3">
    <source>
        <dbReference type="ARBA" id="ARBA00022448"/>
    </source>
</evidence>
<keyword evidence="3" id="KW-0813">Transport</keyword>
<dbReference type="GO" id="GO:0015095">
    <property type="term" value="F:magnesium ion transmembrane transporter activity"/>
    <property type="evidence" value="ECO:0007669"/>
    <property type="project" value="TreeGrafter"/>
</dbReference>
<protein>
    <submittedName>
        <fullName evidence="12">Zinc transport protein ZntB</fullName>
    </submittedName>
</protein>
<dbReference type="PANTHER" id="PTHR46494:SF3">
    <property type="entry name" value="ZINC TRANSPORT PROTEIN ZNTB"/>
    <property type="match status" value="1"/>
</dbReference>
<dbReference type="AlphaFoldDB" id="A0A379G2Z4"/>
<evidence type="ECO:0000313" key="13">
    <source>
        <dbReference type="Proteomes" id="UP000255129"/>
    </source>
</evidence>